<keyword evidence="2" id="KW-0805">Transcription regulation</keyword>
<dbReference type="PANTHER" id="PTHR33238:SF7">
    <property type="entry name" value="IRON-DEPENDENT TRANSCRIPTIONAL REGULATOR"/>
    <property type="match status" value="1"/>
</dbReference>
<comment type="caution">
    <text evidence="6">The sequence shown here is derived from an EMBL/GenBank/DDBJ whole genome shotgun (WGS) entry which is preliminary data.</text>
</comment>
<dbReference type="PANTHER" id="PTHR33238">
    <property type="entry name" value="IRON (METAL) DEPENDENT REPRESSOR, DTXR FAMILY"/>
    <property type="match status" value="1"/>
</dbReference>
<keyword evidence="3 6" id="KW-0238">DNA-binding</keyword>
<evidence type="ECO:0000256" key="3">
    <source>
        <dbReference type="ARBA" id="ARBA00023125"/>
    </source>
</evidence>
<evidence type="ECO:0000256" key="4">
    <source>
        <dbReference type="ARBA" id="ARBA00023163"/>
    </source>
</evidence>
<dbReference type="Pfam" id="PF02742">
    <property type="entry name" value="Fe_dep_repr_C"/>
    <property type="match status" value="1"/>
</dbReference>
<dbReference type="InterPro" id="IPR036421">
    <property type="entry name" value="Fe_dep_repressor_sf"/>
</dbReference>
<keyword evidence="7" id="KW-1185">Reference proteome</keyword>
<dbReference type="InterPro" id="IPR001367">
    <property type="entry name" value="Fe_dep_repressor"/>
</dbReference>
<accession>A0A0H1R0R8</accession>
<proteinExistence type="inferred from homology"/>
<dbReference type="Proteomes" id="UP000035301">
    <property type="component" value="Unassembled WGS sequence"/>
</dbReference>
<evidence type="ECO:0000313" key="6">
    <source>
        <dbReference type="EMBL" id="KLK88664.1"/>
    </source>
</evidence>
<comment type="similarity">
    <text evidence="1">Belongs to the DtxR/MntR family.</text>
</comment>
<dbReference type="InterPro" id="IPR022689">
    <property type="entry name" value="Iron_dep_repressor"/>
</dbReference>
<evidence type="ECO:0000256" key="1">
    <source>
        <dbReference type="ARBA" id="ARBA00007871"/>
    </source>
</evidence>
<gene>
    <name evidence="6" type="ORF">SZ63_06660</name>
</gene>
<dbReference type="AlphaFoldDB" id="A0A0H1R0R8"/>
<dbReference type="InterPro" id="IPR036390">
    <property type="entry name" value="WH_DNA-bd_sf"/>
</dbReference>
<dbReference type="SUPFAM" id="SSF47979">
    <property type="entry name" value="Iron-dependent repressor protein, dimerization domain"/>
    <property type="match status" value="1"/>
</dbReference>
<dbReference type="SMART" id="SM00529">
    <property type="entry name" value="HTH_DTXR"/>
    <property type="match status" value="1"/>
</dbReference>
<dbReference type="Gene3D" id="1.10.10.10">
    <property type="entry name" value="Winged helix-like DNA-binding domain superfamily/Winged helix DNA-binding domain"/>
    <property type="match status" value="1"/>
</dbReference>
<dbReference type="PATRIC" id="fig|1550566.3.peg.1444"/>
<dbReference type="GO" id="GO:0046914">
    <property type="term" value="F:transition metal ion binding"/>
    <property type="evidence" value="ECO:0007669"/>
    <property type="project" value="InterPro"/>
</dbReference>
<dbReference type="PROSITE" id="PS50944">
    <property type="entry name" value="HTH_DTXR"/>
    <property type="match status" value="1"/>
</dbReference>
<dbReference type="GO" id="GO:0003700">
    <property type="term" value="F:DNA-binding transcription factor activity"/>
    <property type="evidence" value="ECO:0007669"/>
    <property type="project" value="InterPro"/>
</dbReference>
<evidence type="ECO:0000259" key="5">
    <source>
        <dbReference type="PROSITE" id="PS50944"/>
    </source>
</evidence>
<dbReference type="SUPFAM" id="SSF46785">
    <property type="entry name" value="Winged helix' DNA-binding domain"/>
    <property type="match status" value="1"/>
</dbReference>
<dbReference type="FunFam" id="1.10.60.10:FF:000005">
    <property type="entry name" value="Transcriptional regulator MntR protein"/>
    <property type="match status" value="1"/>
</dbReference>
<dbReference type="GO" id="GO:0046983">
    <property type="term" value="F:protein dimerization activity"/>
    <property type="evidence" value="ECO:0007669"/>
    <property type="project" value="InterPro"/>
</dbReference>
<dbReference type="RefSeq" id="WP_048182946.1">
    <property type="nucleotide sequence ID" value="NZ_JXOJ01000002.1"/>
</dbReference>
<dbReference type="Gene3D" id="1.10.60.10">
    <property type="entry name" value="Iron dependent repressor, metal binding and dimerisation domain"/>
    <property type="match status" value="1"/>
</dbReference>
<feature type="domain" description="HTH dtxR-type" evidence="5">
    <location>
        <begin position="1"/>
        <end position="63"/>
    </location>
</feature>
<dbReference type="OrthoDB" id="24735at2157"/>
<protein>
    <submittedName>
        <fullName evidence="6">DNA-binding protein</fullName>
    </submittedName>
</protein>
<dbReference type="STRING" id="1550566.SZ63_06660"/>
<dbReference type="InterPro" id="IPR036388">
    <property type="entry name" value="WH-like_DNA-bd_sf"/>
</dbReference>
<dbReference type="InterPro" id="IPR050536">
    <property type="entry name" value="DtxR_MntR_Metal-Reg"/>
</dbReference>
<organism evidence="6 7">
    <name type="scientific">Methanoculleus sediminis</name>
    <dbReference type="NCBI Taxonomy" id="1550566"/>
    <lineage>
        <taxon>Archaea</taxon>
        <taxon>Methanobacteriati</taxon>
        <taxon>Methanobacteriota</taxon>
        <taxon>Stenosarchaea group</taxon>
        <taxon>Methanomicrobia</taxon>
        <taxon>Methanomicrobiales</taxon>
        <taxon>Methanomicrobiaceae</taxon>
        <taxon>Methanoculleus</taxon>
    </lineage>
</organism>
<evidence type="ECO:0000256" key="2">
    <source>
        <dbReference type="ARBA" id="ARBA00023015"/>
    </source>
</evidence>
<keyword evidence="4" id="KW-0804">Transcription</keyword>
<evidence type="ECO:0000313" key="7">
    <source>
        <dbReference type="Proteomes" id="UP000035301"/>
    </source>
</evidence>
<dbReference type="InterPro" id="IPR022687">
    <property type="entry name" value="HTH_DTXR"/>
</dbReference>
<dbReference type="GO" id="GO:0003677">
    <property type="term" value="F:DNA binding"/>
    <property type="evidence" value="ECO:0007669"/>
    <property type="project" value="UniProtKB-KW"/>
</dbReference>
<dbReference type="EMBL" id="JXOJ01000002">
    <property type="protein sequence ID" value="KLK88664.1"/>
    <property type="molecule type" value="Genomic_DNA"/>
</dbReference>
<sequence length="141" mass="16225">MRKKTTEEYIEIICLLERREGRAQTGRIADAINVKPPSVTEMLRKLEREGLIVYESYAGATLTPAGEEMARDLQRRHRTFAELLELLGVEGETAETDACQFEHHVSPETLERLRLFLEFLSKSPDGRRCLAAFGEFQKQER</sequence>
<dbReference type="Pfam" id="PF01325">
    <property type="entry name" value="Fe_dep_repress"/>
    <property type="match status" value="1"/>
</dbReference>
<name>A0A0H1R0R8_9EURY</name>
<reference evidence="6 7" key="1">
    <citation type="journal article" date="2015" name="Int. J. Syst. Evol. Microbiol.">
        <title>Methanoculleus sediminis sp. nov., a methanogen from sediments near a submarine mud volcano.</title>
        <authorList>
            <person name="Chen S.C."/>
            <person name="Chen M.F."/>
            <person name="Lai M.C."/>
            <person name="Weng C.Y."/>
            <person name="Wu S.Y."/>
            <person name="Lin S."/>
            <person name="Yang T.F."/>
            <person name="Chen P.C."/>
        </authorList>
    </citation>
    <scope>NUCLEOTIDE SEQUENCE [LARGE SCALE GENOMIC DNA]</scope>
    <source>
        <strain evidence="6 7">S3Fa</strain>
    </source>
</reference>